<name>A0A8J5M617_9STRA</name>
<dbReference type="Proteomes" id="UP000709295">
    <property type="component" value="Unassembled WGS sequence"/>
</dbReference>
<gene>
    <name evidence="2" type="ORF">JG688_00006139</name>
</gene>
<proteinExistence type="predicted"/>
<dbReference type="AlphaFoldDB" id="A0A8J5M617"/>
<reference evidence="2" key="1">
    <citation type="submission" date="2021-01" db="EMBL/GenBank/DDBJ databases">
        <title>Phytophthora aleatoria, a newly-described species from Pinus radiata is distinct from Phytophthora cactorum isolates based on comparative genomics.</title>
        <authorList>
            <person name="Mcdougal R."/>
            <person name="Panda P."/>
            <person name="Williams N."/>
            <person name="Studholme D.J."/>
        </authorList>
    </citation>
    <scope>NUCLEOTIDE SEQUENCE</scope>
    <source>
        <strain evidence="2">NZFS 4037</strain>
    </source>
</reference>
<evidence type="ECO:0000313" key="3">
    <source>
        <dbReference type="Proteomes" id="UP000709295"/>
    </source>
</evidence>
<organism evidence="2 3">
    <name type="scientific">Phytophthora aleatoria</name>
    <dbReference type="NCBI Taxonomy" id="2496075"/>
    <lineage>
        <taxon>Eukaryota</taxon>
        <taxon>Sar</taxon>
        <taxon>Stramenopiles</taxon>
        <taxon>Oomycota</taxon>
        <taxon>Peronosporomycetes</taxon>
        <taxon>Peronosporales</taxon>
        <taxon>Peronosporaceae</taxon>
        <taxon>Phytophthora</taxon>
    </lineage>
</organism>
<evidence type="ECO:0000313" key="2">
    <source>
        <dbReference type="EMBL" id="KAG6967793.1"/>
    </source>
</evidence>
<sequence>MYSSAVRIVETANRKSAEEGKLQWAQVLNGRPPPTPLCNCGQPTVLRSVLKANENWGRKARREILMQGATISSGPITKAPRDRRLNNTASCAKG</sequence>
<dbReference type="EMBL" id="JAENGY010000260">
    <property type="protein sequence ID" value="KAG6967793.1"/>
    <property type="molecule type" value="Genomic_DNA"/>
</dbReference>
<feature type="region of interest" description="Disordered" evidence="1">
    <location>
        <begin position="71"/>
        <end position="94"/>
    </location>
</feature>
<accession>A0A8J5M617</accession>
<keyword evidence="3" id="KW-1185">Reference proteome</keyword>
<protein>
    <submittedName>
        <fullName evidence="2">Uncharacterized protein</fullName>
    </submittedName>
</protein>
<comment type="caution">
    <text evidence="2">The sequence shown here is derived from an EMBL/GenBank/DDBJ whole genome shotgun (WGS) entry which is preliminary data.</text>
</comment>
<evidence type="ECO:0000256" key="1">
    <source>
        <dbReference type="SAM" id="MobiDB-lite"/>
    </source>
</evidence>